<dbReference type="EMBL" id="CAJSLV010000064">
    <property type="protein sequence ID" value="CAG6395583.1"/>
    <property type="molecule type" value="Genomic_DNA"/>
</dbReference>
<evidence type="ECO:0000313" key="2">
    <source>
        <dbReference type="Proteomes" id="UP001152519"/>
    </source>
</evidence>
<evidence type="ECO:0000313" key="1">
    <source>
        <dbReference type="EMBL" id="CAG6395583.1"/>
    </source>
</evidence>
<keyword evidence="2" id="KW-1185">Reference proteome</keyword>
<organism evidence="1 2">
    <name type="scientific">Actinacidiphila cocklensis</name>
    <dbReference type="NCBI Taxonomy" id="887465"/>
    <lineage>
        <taxon>Bacteria</taxon>
        <taxon>Bacillati</taxon>
        <taxon>Actinomycetota</taxon>
        <taxon>Actinomycetes</taxon>
        <taxon>Kitasatosporales</taxon>
        <taxon>Streptomycetaceae</taxon>
        <taxon>Actinacidiphila</taxon>
    </lineage>
</organism>
<comment type="caution">
    <text evidence="1">The sequence shown here is derived from an EMBL/GenBank/DDBJ whole genome shotgun (WGS) entry which is preliminary data.</text>
</comment>
<dbReference type="Proteomes" id="UP001152519">
    <property type="component" value="Unassembled WGS sequence"/>
</dbReference>
<reference evidence="1" key="1">
    <citation type="submission" date="2021-05" db="EMBL/GenBank/DDBJ databases">
        <authorList>
            <person name="Arsene-Ploetze F."/>
        </authorList>
    </citation>
    <scope>NUCLEOTIDE SEQUENCE</scope>
    <source>
        <strain evidence="1">DSM 42138</strain>
    </source>
</reference>
<protein>
    <submittedName>
        <fullName evidence="1">Uncharacterized protein</fullName>
    </submittedName>
</protein>
<sequence>MQLFDAGLEPDRGRIDRELTFWSPGPVEVESIGTPVTIAVSGNTSCLGHAYPSGMRAFWRSPGVL</sequence>
<proteinExistence type="predicted"/>
<name>A0A9W4DSS2_9ACTN</name>
<dbReference type="AlphaFoldDB" id="A0A9W4DSS2"/>
<gene>
    <name evidence="1" type="ORF">SCOCK_340007</name>
</gene>
<accession>A0A9W4DSS2</accession>